<dbReference type="AlphaFoldDB" id="Q75ES6"/>
<feature type="domain" description="F-box" evidence="1">
    <location>
        <begin position="53"/>
        <end position="100"/>
    </location>
</feature>
<dbReference type="InterPro" id="IPR003347">
    <property type="entry name" value="JmjC_dom"/>
</dbReference>
<dbReference type="eggNOG" id="KOG2130">
    <property type="taxonomic scope" value="Eukaryota"/>
</dbReference>
<reference evidence="3 4" key="1">
    <citation type="journal article" date="2004" name="Science">
        <title>The Ashbya gossypii genome as a tool for mapping the ancient Saccharomyces cerevisiae genome.</title>
        <authorList>
            <person name="Dietrich F.S."/>
            <person name="Voegeli S."/>
            <person name="Brachat S."/>
            <person name="Lerch A."/>
            <person name="Gates K."/>
            <person name="Steiner S."/>
            <person name="Mohr C."/>
            <person name="Pohlmann R."/>
            <person name="Luedi P."/>
            <person name="Choi S."/>
            <person name="Wing R.A."/>
            <person name="Flavier A."/>
            <person name="Gaffney T.D."/>
            <person name="Philippsen P."/>
        </authorList>
    </citation>
    <scope>NUCLEOTIDE SEQUENCE [LARGE SCALE GENOMIC DNA]</scope>
    <source>
        <strain evidence="4">ATCC 10895 / CBS 109.51 / FGSC 9923 / NRRL Y-1056</strain>
    </source>
</reference>
<dbReference type="EMBL" id="AE016814">
    <property type="protein sequence ID" value="AAS50368.1"/>
    <property type="molecule type" value="Genomic_DNA"/>
</dbReference>
<evidence type="ECO:0000313" key="3">
    <source>
        <dbReference type="EMBL" id="AAS50368.1"/>
    </source>
</evidence>
<dbReference type="Proteomes" id="UP000000591">
    <property type="component" value="Chromosome I"/>
</dbReference>
<sequence length="580" mass="66766">MNQDAKKQRMLPSYRVSTFTSAPRHPLGVKPSGNAIMEGFGPKERAEARGKLLGHLAIFPEELLVEVLTYITTPEDLRNLGHASRMLYAYTYDEELWRKMYTNEFIRMEQAARADSKPVVLKPYGCDQWKGSWRKTILKLGDDQEACLQVRDTLYSDLLYRPYQCSQVDYKTIFRKVIDFERRSSNLVCNLNPDFGIDRFDESQFDEEKFRKEYIDKPFILRAKDNDARWPGWDLAYLVSKYPQVKFRQESVTWPLSHYADYFKKNRDESPLYLFDCASEAMEKIKNQYAPPDVFQKDFFTLFQQDGVQCRPDHRWLIAGPARSGSTFHKDPNQTSAWNAVLSGMKLWVMLPPDVAPPGVSTDKEEEEVTSPVGITEWVLSGYYNDAVNLAQQGKCRIGVQFASECIYVPAGWWHTVINITDSVALTENFVPEPILPRVLNFFKNKTKQISGFHMKDLVASIESFLELQRGNIGNKTNLTLLEEFLDQSKTSQLDNEDCGVLNASEIAAPLYEFFCELIQQSDYRGALPAAQQALKDIEIRDAQQQQTSRVNIKDSEKWMELTKMSESPFSFCFDADDDA</sequence>
<dbReference type="GO" id="GO:0000987">
    <property type="term" value="F:cis-regulatory region sequence-specific DNA binding"/>
    <property type="evidence" value="ECO:0000318"/>
    <property type="project" value="GO_Central"/>
</dbReference>
<dbReference type="HOGENOM" id="CLU_016785_1_2_1"/>
<dbReference type="OMA" id="WPAYKNW"/>
<dbReference type="InterPro" id="IPR036047">
    <property type="entry name" value="F-box-like_dom_sf"/>
</dbReference>
<protein>
    <submittedName>
        <fullName evidence="3">AAR003Wp</fullName>
    </submittedName>
</protein>
<dbReference type="PANTHER" id="PTHR12480:SF21">
    <property type="entry name" value="JMJC DOMAIN-CONTAINING PROTEIN 8"/>
    <property type="match status" value="1"/>
</dbReference>
<evidence type="ECO:0000313" key="4">
    <source>
        <dbReference type="Proteomes" id="UP000000591"/>
    </source>
</evidence>
<gene>
    <name evidence="3" type="ORF">AGOS_AAR003W</name>
</gene>
<evidence type="ECO:0000259" key="2">
    <source>
        <dbReference type="PROSITE" id="PS51184"/>
    </source>
</evidence>
<dbReference type="PANTHER" id="PTHR12480">
    <property type="entry name" value="ARGININE DEMETHYLASE AND LYSYL-HYDROXYLASE JMJD"/>
    <property type="match status" value="1"/>
</dbReference>
<dbReference type="InterPro" id="IPR001810">
    <property type="entry name" value="F-box_dom"/>
</dbReference>
<dbReference type="Pfam" id="PF12937">
    <property type="entry name" value="F-box-like"/>
    <property type="match status" value="1"/>
</dbReference>
<dbReference type="Gene3D" id="2.60.120.650">
    <property type="entry name" value="Cupin"/>
    <property type="match status" value="1"/>
</dbReference>
<dbReference type="SUPFAM" id="SSF51197">
    <property type="entry name" value="Clavaminate synthase-like"/>
    <property type="match status" value="1"/>
</dbReference>
<dbReference type="PROSITE" id="PS51184">
    <property type="entry name" value="JMJC"/>
    <property type="match status" value="1"/>
</dbReference>
<keyword evidence="4" id="KW-1185">Reference proteome</keyword>
<dbReference type="InterPro" id="IPR041667">
    <property type="entry name" value="Cupin_8"/>
</dbReference>
<dbReference type="OrthoDB" id="424465at2759"/>
<proteinExistence type="predicted"/>
<evidence type="ECO:0000259" key="1">
    <source>
        <dbReference type="PROSITE" id="PS50181"/>
    </source>
</evidence>
<dbReference type="PROSITE" id="PS50181">
    <property type="entry name" value="FBOX"/>
    <property type="match status" value="1"/>
</dbReference>
<reference evidence="4" key="2">
    <citation type="journal article" date="2013" name="G3 (Bethesda)">
        <title>Genomes of Ashbya fungi isolated from insects reveal four mating-type loci, numerous translocations, lack of transposons, and distinct gene duplications.</title>
        <authorList>
            <person name="Dietrich F.S."/>
            <person name="Voegeli S."/>
            <person name="Kuo S."/>
            <person name="Philippsen P."/>
        </authorList>
    </citation>
    <scope>GENOME REANNOTATION</scope>
    <source>
        <strain evidence="4">ATCC 10895 / CBS 109.51 / FGSC 9923 / NRRL Y-1056</strain>
    </source>
</reference>
<dbReference type="STRING" id="284811.Q75ES6"/>
<dbReference type="Pfam" id="PF13621">
    <property type="entry name" value="Cupin_8"/>
    <property type="match status" value="1"/>
</dbReference>
<dbReference type="GO" id="GO:0005634">
    <property type="term" value="C:nucleus"/>
    <property type="evidence" value="ECO:0000318"/>
    <property type="project" value="GO_Central"/>
</dbReference>
<dbReference type="RefSeq" id="NP_982544.1">
    <property type="nucleotide sequence ID" value="NM_207897.1"/>
</dbReference>
<dbReference type="InterPro" id="IPR050910">
    <property type="entry name" value="JMJD6_ArgDemeth/LysHydrox"/>
</dbReference>
<name>Q75ES6_EREGS</name>
<feature type="domain" description="JmjC" evidence="2">
    <location>
        <begin position="280"/>
        <end position="447"/>
    </location>
</feature>
<organism evidence="3 4">
    <name type="scientific">Eremothecium gossypii (strain ATCC 10895 / CBS 109.51 / FGSC 9923 / NRRL Y-1056)</name>
    <name type="common">Yeast</name>
    <name type="synonym">Ashbya gossypii</name>
    <dbReference type="NCBI Taxonomy" id="284811"/>
    <lineage>
        <taxon>Eukaryota</taxon>
        <taxon>Fungi</taxon>
        <taxon>Dikarya</taxon>
        <taxon>Ascomycota</taxon>
        <taxon>Saccharomycotina</taxon>
        <taxon>Saccharomycetes</taxon>
        <taxon>Saccharomycetales</taxon>
        <taxon>Saccharomycetaceae</taxon>
        <taxon>Eremothecium</taxon>
    </lineage>
</organism>
<dbReference type="SUPFAM" id="SSF81383">
    <property type="entry name" value="F-box domain"/>
    <property type="match status" value="1"/>
</dbReference>
<dbReference type="InParanoid" id="Q75ES6"/>
<accession>Q75ES6</accession>
<dbReference type="KEGG" id="ago:AGOS_AAR003W"/>
<dbReference type="SMART" id="SM00558">
    <property type="entry name" value="JmjC"/>
    <property type="match status" value="1"/>
</dbReference>
<dbReference type="GeneID" id="4618493"/>